<evidence type="ECO:0000256" key="2">
    <source>
        <dbReference type="ARBA" id="ARBA00022729"/>
    </source>
</evidence>
<dbReference type="AlphaFoldDB" id="A0A177XZV7"/>
<dbReference type="SUPFAM" id="SSF56935">
    <property type="entry name" value="Porins"/>
    <property type="match status" value="1"/>
</dbReference>
<dbReference type="Pfam" id="PF13609">
    <property type="entry name" value="Porin_4"/>
    <property type="match status" value="1"/>
</dbReference>
<comment type="subcellular location">
    <subcellularLocation>
        <location evidence="1">Cell outer membrane</location>
        <topology evidence="1">Multi-pass membrane protein</topology>
    </subcellularLocation>
</comment>
<dbReference type="InterPro" id="IPR050298">
    <property type="entry name" value="Gram-neg_bact_OMP"/>
</dbReference>
<dbReference type="CDD" id="cd00342">
    <property type="entry name" value="gram_neg_porins"/>
    <property type="match status" value="1"/>
</dbReference>
<dbReference type="EMBL" id="LLEI02000032">
    <property type="protein sequence ID" value="OAJ94128.1"/>
    <property type="molecule type" value="Genomic_DNA"/>
</dbReference>
<feature type="chain" id="PRO_5008079304" evidence="4">
    <location>
        <begin position="27"/>
        <end position="381"/>
    </location>
</feature>
<gene>
    <name evidence="6" type="ORF">APB76_13090</name>
</gene>
<feature type="domain" description="Porin" evidence="5">
    <location>
        <begin position="14"/>
        <end position="353"/>
    </location>
</feature>
<protein>
    <submittedName>
        <fullName evidence="6">Porin</fullName>
    </submittedName>
</protein>
<comment type="caution">
    <text evidence="6">The sequence shown here is derived from an EMBL/GenBank/DDBJ whole genome shotgun (WGS) entry which is preliminary data.</text>
</comment>
<accession>A0A177XZV7</accession>
<feature type="signal peptide" evidence="4">
    <location>
        <begin position="1"/>
        <end position="26"/>
    </location>
</feature>
<dbReference type="Gene3D" id="2.40.160.10">
    <property type="entry name" value="Porin"/>
    <property type="match status" value="1"/>
</dbReference>
<dbReference type="Proteomes" id="UP000078406">
    <property type="component" value="Unassembled WGS sequence"/>
</dbReference>
<name>A0A177XZV7_9VIBR</name>
<dbReference type="GO" id="GO:0009279">
    <property type="term" value="C:cell outer membrane"/>
    <property type="evidence" value="ECO:0007669"/>
    <property type="project" value="UniProtKB-SubCell"/>
</dbReference>
<proteinExistence type="predicted"/>
<evidence type="ECO:0000313" key="6">
    <source>
        <dbReference type="EMBL" id="OAJ94128.1"/>
    </source>
</evidence>
<keyword evidence="3" id="KW-0472">Membrane</keyword>
<evidence type="ECO:0000259" key="5">
    <source>
        <dbReference type="Pfam" id="PF13609"/>
    </source>
</evidence>
<keyword evidence="2 4" id="KW-0732">Signal</keyword>
<reference evidence="6 7" key="1">
    <citation type="journal article" date="2016" name="Syst. Appl. Microbiol.">
        <title>Vibrio bivalvicida sp. nov., a novel larval pathogen for bivalve molluscs reared in a hatchery.</title>
        <authorList>
            <person name="Dubert J."/>
            <person name="Romalde J.L."/>
            <person name="Prado S."/>
            <person name="Barja J.L."/>
        </authorList>
    </citation>
    <scope>NUCLEOTIDE SEQUENCE [LARGE SCALE GENOMIC DNA]</scope>
    <source>
        <strain evidence="6 7">605</strain>
    </source>
</reference>
<dbReference type="PANTHER" id="PTHR34501:SF2">
    <property type="entry name" value="OUTER MEMBRANE PORIN F-RELATED"/>
    <property type="match status" value="1"/>
</dbReference>
<dbReference type="InterPro" id="IPR023614">
    <property type="entry name" value="Porin_dom_sf"/>
</dbReference>
<evidence type="ECO:0000256" key="1">
    <source>
        <dbReference type="ARBA" id="ARBA00004571"/>
    </source>
</evidence>
<dbReference type="RefSeq" id="WP_049845467.1">
    <property type="nucleotide sequence ID" value="NZ_LLEI02000032.1"/>
</dbReference>
<dbReference type="InterPro" id="IPR033900">
    <property type="entry name" value="Gram_neg_porin_domain"/>
</dbReference>
<organism evidence="6 7">
    <name type="scientific">Vibrio bivalvicida</name>
    <dbReference type="NCBI Taxonomy" id="1276888"/>
    <lineage>
        <taxon>Bacteria</taxon>
        <taxon>Pseudomonadati</taxon>
        <taxon>Pseudomonadota</taxon>
        <taxon>Gammaproteobacteria</taxon>
        <taxon>Vibrionales</taxon>
        <taxon>Vibrionaceae</taxon>
        <taxon>Vibrio</taxon>
        <taxon>Vibrio oreintalis group</taxon>
    </lineage>
</organism>
<evidence type="ECO:0000256" key="4">
    <source>
        <dbReference type="SAM" id="SignalP"/>
    </source>
</evidence>
<dbReference type="PANTHER" id="PTHR34501">
    <property type="entry name" value="PROTEIN YDDL-RELATED"/>
    <property type="match status" value="1"/>
</dbReference>
<dbReference type="GO" id="GO:0015288">
    <property type="term" value="F:porin activity"/>
    <property type="evidence" value="ECO:0007669"/>
    <property type="project" value="InterPro"/>
</dbReference>
<sequence length="381" mass="42666">MSMFKKTLLGAAVSTVVLGFSGMAAADTNLNHAESKYEQGIYGLIAMQVANRDYDNSPQNEGVQFNNESRLGWRGTAKFDSWENWTFLWQIESGYVDESFAGEDGGNGYLGRRDTFVGFEHDTFGKVRLGRVLTPIYELIDWPATNPGMGNVWDWGGNIGGNNFNDRQSDTIRWDTNELWSGFTMDIAAGAGQDRAGGTDSPKAGSNYWHGMAAHQQFNGDWGWVQFDLAYEMNYDTMETKDEKYWDNQTYLIGSQGGFSNGLGYFAYYRIAEAQETKGSDETEHSYSVGLTYNFGEGNKWQAKIAHAENLGLEVDGKDIEGTKDKVTSMQLMYSVDTNAVVYARYAMNDLENTGKVGEGYQGRWKSDSFDEASVGIEYWF</sequence>
<evidence type="ECO:0000256" key="3">
    <source>
        <dbReference type="ARBA" id="ARBA00023136"/>
    </source>
</evidence>
<evidence type="ECO:0000313" key="7">
    <source>
        <dbReference type="Proteomes" id="UP000078406"/>
    </source>
</evidence>